<gene>
    <name evidence="2" type="ORF">C5613_04345</name>
</gene>
<organism evidence="2 3">
    <name type="scientific">Rhodococcus opacus</name>
    <name type="common">Nocardia opaca</name>
    <dbReference type="NCBI Taxonomy" id="37919"/>
    <lineage>
        <taxon>Bacteria</taxon>
        <taxon>Bacillati</taxon>
        <taxon>Actinomycetota</taxon>
        <taxon>Actinomycetes</taxon>
        <taxon>Mycobacteriales</taxon>
        <taxon>Nocardiaceae</taxon>
        <taxon>Rhodococcus</taxon>
    </lineage>
</organism>
<comment type="caution">
    <text evidence="2">The sequence shown here is derived from an EMBL/GenBank/DDBJ whole genome shotgun (WGS) entry which is preliminary data.</text>
</comment>
<dbReference type="Gene3D" id="3.50.30.50">
    <property type="entry name" value="Putative cyclase"/>
    <property type="match status" value="1"/>
</dbReference>
<dbReference type="PROSITE" id="PS51318">
    <property type="entry name" value="TAT"/>
    <property type="match status" value="1"/>
</dbReference>
<proteinExistence type="predicted"/>
<evidence type="ECO:0000313" key="2">
    <source>
        <dbReference type="EMBL" id="PQP26069.1"/>
    </source>
</evidence>
<dbReference type="InterPro" id="IPR006311">
    <property type="entry name" value="TAT_signal"/>
</dbReference>
<dbReference type="SUPFAM" id="SSF102198">
    <property type="entry name" value="Putative cyclase"/>
    <property type="match status" value="1"/>
</dbReference>
<reference evidence="3" key="1">
    <citation type="submission" date="2018-02" db="EMBL/GenBank/DDBJ databases">
        <title>Draft genome sequencing of Rhodococcus opacus KU647198.</title>
        <authorList>
            <person name="Zheng B.-X."/>
        </authorList>
    </citation>
    <scope>NUCLEOTIDE SEQUENCE [LARGE SCALE GENOMIC DNA]</scope>
    <source>
        <strain evidence="3">04-OD7</strain>
    </source>
</reference>
<dbReference type="InterPro" id="IPR007325">
    <property type="entry name" value="KFase/CYL"/>
</dbReference>
<dbReference type="InterPro" id="IPR037175">
    <property type="entry name" value="KFase_sf"/>
</dbReference>
<protein>
    <submittedName>
        <fullName evidence="2">Cyclase</fullName>
    </submittedName>
</protein>
<keyword evidence="1" id="KW-0732">Signal</keyword>
<dbReference type="GO" id="GO:0004061">
    <property type="term" value="F:arylformamidase activity"/>
    <property type="evidence" value="ECO:0007669"/>
    <property type="project" value="InterPro"/>
</dbReference>
<evidence type="ECO:0000313" key="3">
    <source>
        <dbReference type="Proteomes" id="UP000239290"/>
    </source>
</evidence>
<dbReference type="RefSeq" id="WP_105413273.1">
    <property type="nucleotide sequence ID" value="NZ_PUIO01000004.1"/>
</dbReference>
<dbReference type="Pfam" id="PF04199">
    <property type="entry name" value="Cyclase"/>
    <property type="match status" value="1"/>
</dbReference>
<name>A0A2S8JGM8_RHOOP</name>
<accession>A0A2S8JGM8</accession>
<dbReference type="EMBL" id="PUIO01000004">
    <property type="protein sequence ID" value="PQP26069.1"/>
    <property type="molecule type" value="Genomic_DNA"/>
</dbReference>
<dbReference type="Proteomes" id="UP000239290">
    <property type="component" value="Unassembled WGS sequence"/>
</dbReference>
<dbReference type="GO" id="GO:0019441">
    <property type="term" value="P:L-tryptophan catabolic process to kynurenine"/>
    <property type="evidence" value="ECO:0007669"/>
    <property type="project" value="InterPro"/>
</dbReference>
<dbReference type="AlphaFoldDB" id="A0A2S8JGM8"/>
<dbReference type="PANTHER" id="PTHR31118">
    <property type="entry name" value="CYCLASE-LIKE PROTEIN 2"/>
    <property type="match status" value="1"/>
</dbReference>
<sequence length="291" mass="30350">MCSPRIMTHVYGTIEKRGAPMSRRSLFGAVGAAALAAAVAPATASAAPTSEAAIVDLTHVLTPSFPVWPGAQQFAMRTLARIGDAPILLGSVAIGAPSVFYKNELRYDEHTGTHVDAPAHASVNGLTVEQIPPRDLVVPLAVVDISVRARADNDTLLTRQDLLDWESDHGPLPERCMVAMNSGWDSRAAQPATFTNQDNAGVQHTPGFDPDAVEFLVRERDIVALGSDTLSVDAGRSTTYGAHLAALGAGKYAVEALANLAQVPPSGATVMVGAPTHAGGSGGPCRTLAWF</sequence>
<dbReference type="PANTHER" id="PTHR31118:SF12">
    <property type="entry name" value="CYCLASE-LIKE PROTEIN 2"/>
    <property type="match status" value="1"/>
</dbReference>
<evidence type="ECO:0000256" key="1">
    <source>
        <dbReference type="SAM" id="SignalP"/>
    </source>
</evidence>
<feature type="chain" id="PRO_5015466620" evidence="1">
    <location>
        <begin position="47"/>
        <end position="291"/>
    </location>
</feature>
<feature type="signal peptide" evidence="1">
    <location>
        <begin position="1"/>
        <end position="46"/>
    </location>
</feature>